<dbReference type="NCBIfam" id="TIGR01511">
    <property type="entry name" value="ATPase-IB1_Cu"/>
    <property type="match status" value="1"/>
</dbReference>
<feature type="transmembrane region" description="Helical" evidence="10">
    <location>
        <begin position="248"/>
        <end position="270"/>
    </location>
</feature>
<feature type="transmembrane region" description="Helical" evidence="10">
    <location>
        <begin position="276"/>
        <end position="301"/>
    </location>
</feature>
<dbReference type="AlphaFoldDB" id="A0A1G2UN28"/>
<dbReference type="Proteomes" id="UP000177202">
    <property type="component" value="Unassembled WGS sequence"/>
</dbReference>
<dbReference type="InterPro" id="IPR027256">
    <property type="entry name" value="P-typ_ATPase_IB"/>
</dbReference>
<dbReference type="GO" id="GO:0055070">
    <property type="term" value="P:copper ion homeostasis"/>
    <property type="evidence" value="ECO:0007669"/>
    <property type="project" value="TreeGrafter"/>
</dbReference>
<evidence type="ECO:0000256" key="9">
    <source>
        <dbReference type="ARBA" id="ARBA00023136"/>
    </source>
</evidence>
<accession>A0A1G2UN28</accession>
<reference evidence="12 13" key="1">
    <citation type="journal article" date="2016" name="Nat. Commun.">
        <title>Thousands of microbial genomes shed light on interconnected biogeochemical processes in an aquifer system.</title>
        <authorList>
            <person name="Anantharaman K."/>
            <person name="Brown C.T."/>
            <person name="Hug L.A."/>
            <person name="Sharon I."/>
            <person name="Castelle C.J."/>
            <person name="Probst A.J."/>
            <person name="Thomas B.C."/>
            <person name="Singh A."/>
            <person name="Wilkins M.J."/>
            <person name="Karaoz U."/>
            <person name="Brodie E.L."/>
            <person name="Williams K.H."/>
            <person name="Hubbard S.S."/>
            <person name="Banfield J.F."/>
        </authorList>
    </citation>
    <scope>NUCLEOTIDE SEQUENCE [LARGE SCALE GENOMIC DNA]</scope>
</reference>
<keyword evidence="10" id="KW-1003">Cell membrane</keyword>
<dbReference type="GO" id="GO:0005507">
    <property type="term" value="F:copper ion binding"/>
    <property type="evidence" value="ECO:0007669"/>
    <property type="project" value="TreeGrafter"/>
</dbReference>
<evidence type="ECO:0000313" key="12">
    <source>
        <dbReference type="EMBL" id="OHB10743.1"/>
    </source>
</evidence>
<dbReference type="InterPro" id="IPR008250">
    <property type="entry name" value="ATPase_P-typ_transduc_dom_A_sf"/>
</dbReference>
<dbReference type="PRINTS" id="PR00120">
    <property type="entry name" value="HATPASE"/>
</dbReference>
<keyword evidence="9 10" id="KW-0472">Membrane</keyword>
<dbReference type="SUPFAM" id="SSF81665">
    <property type="entry name" value="Calcium ATPase, transmembrane domain M"/>
    <property type="match status" value="1"/>
</dbReference>
<dbReference type="Gene3D" id="3.40.50.1000">
    <property type="entry name" value="HAD superfamily/HAD-like"/>
    <property type="match status" value="1"/>
</dbReference>
<dbReference type="InterPro" id="IPR001757">
    <property type="entry name" value="P_typ_ATPase"/>
</dbReference>
<dbReference type="EMBL" id="MHWP01000009">
    <property type="protein sequence ID" value="OHB10743.1"/>
    <property type="molecule type" value="Genomic_DNA"/>
</dbReference>
<comment type="similarity">
    <text evidence="2 10">Belongs to the cation transport ATPase (P-type) (TC 3.A.3) family. Type IB subfamily.</text>
</comment>
<evidence type="ECO:0000256" key="8">
    <source>
        <dbReference type="ARBA" id="ARBA00022989"/>
    </source>
</evidence>
<dbReference type="FunFam" id="2.70.150.10:FF:000002">
    <property type="entry name" value="Copper-transporting ATPase 1, putative"/>
    <property type="match status" value="1"/>
</dbReference>
<evidence type="ECO:0000256" key="1">
    <source>
        <dbReference type="ARBA" id="ARBA00004127"/>
    </source>
</evidence>
<dbReference type="Gene3D" id="2.70.150.10">
    <property type="entry name" value="Calcium-transporting ATPase, cytoplasmic transduction domain A"/>
    <property type="match status" value="1"/>
</dbReference>
<dbReference type="GO" id="GO:0043682">
    <property type="term" value="F:P-type divalent copper transporter activity"/>
    <property type="evidence" value="ECO:0007669"/>
    <property type="project" value="TreeGrafter"/>
</dbReference>
<dbReference type="PANTHER" id="PTHR43520">
    <property type="entry name" value="ATP7, ISOFORM B"/>
    <property type="match status" value="1"/>
</dbReference>
<comment type="caution">
    <text evidence="12">The sequence shown here is derived from an EMBL/GenBank/DDBJ whole genome shotgun (WGS) entry which is preliminary data.</text>
</comment>
<dbReference type="InterPro" id="IPR036412">
    <property type="entry name" value="HAD-like_sf"/>
</dbReference>
<dbReference type="PROSITE" id="PS00154">
    <property type="entry name" value="ATPASE_E1_E2"/>
    <property type="match status" value="1"/>
</dbReference>
<comment type="subcellular location">
    <subcellularLocation>
        <location evidence="10">Cell membrane</location>
    </subcellularLocation>
    <subcellularLocation>
        <location evidence="1">Endomembrane system</location>
        <topology evidence="1">Multi-pass membrane protein</topology>
    </subcellularLocation>
</comment>
<dbReference type="SUPFAM" id="SSF56784">
    <property type="entry name" value="HAD-like"/>
    <property type="match status" value="1"/>
</dbReference>
<dbReference type="SUPFAM" id="SSF81653">
    <property type="entry name" value="Calcium ATPase, transduction domain A"/>
    <property type="match status" value="1"/>
</dbReference>
<dbReference type="Pfam" id="PF00122">
    <property type="entry name" value="E1-E2_ATPase"/>
    <property type="match status" value="1"/>
</dbReference>
<feature type="transmembrane region" description="Helical" evidence="10">
    <location>
        <begin position="42"/>
        <end position="61"/>
    </location>
</feature>
<evidence type="ECO:0000256" key="4">
    <source>
        <dbReference type="ARBA" id="ARBA00022723"/>
    </source>
</evidence>
<organism evidence="12 13">
    <name type="scientific">Candidatus Zambryskibacteria bacterium RIFCSPLOWO2_02_FULL_44_12b</name>
    <dbReference type="NCBI Taxonomy" id="1802772"/>
    <lineage>
        <taxon>Bacteria</taxon>
        <taxon>Candidatus Zambryskiibacteriota</taxon>
    </lineage>
</organism>
<dbReference type="GO" id="GO:0005886">
    <property type="term" value="C:plasma membrane"/>
    <property type="evidence" value="ECO:0007669"/>
    <property type="project" value="UniProtKB-SubCell"/>
</dbReference>
<feature type="transmembrane region" description="Helical" evidence="10">
    <location>
        <begin position="97"/>
        <end position="114"/>
    </location>
</feature>
<dbReference type="InterPro" id="IPR023214">
    <property type="entry name" value="HAD_sf"/>
</dbReference>
<dbReference type="GO" id="GO:0005524">
    <property type="term" value="F:ATP binding"/>
    <property type="evidence" value="ECO:0007669"/>
    <property type="project" value="UniProtKB-UniRule"/>
</dbReference>
<keyword evidence="7" id="KW-1278">Translocase</keyword>
<evidence type="ECO:0000256" key="2">
    <source>
        <dbReference type="ARBA" id="ARBA00006024"/>
    </source>
</evidence>
<keyword evidence="4 10" id="KW-0479">Metal-binding</keyword>
<evidence type="ECO:0000259" key="11">
    <source>
        <dbReference type="Pfam" id="PF00122"/>
    </source>
</evidence>
<dbReference type="InterPro" id="IPR059000">
    <property type="entry name" value="ATPase_P-type_domA"/>
</dbReference>
<dbReference type="Pfam" id="PF00702">
    <property type="entry name" value="Hydrolase"/>
    <property type="match status" value="1"/>
</dbReference>
<dbReference type="STRING" id="1802772.A3H60_01275"/>
<dbReference type="NCBIfam" id="TIGR01512">
    <property type="entry name" value="ATPase-IB2_Cd"/>
    <property type="match status" value="1"/>
</dbReference>
<dbReference type="InterPro" id="IPR018303">
    <property type="entry name" value="ATPase_P-typ_P_site"/>
</dbReference>
<protein>
    <submittedName>
        <fullName evidence="12">ATPase</fullName>
    </submittedName>
</protein>
<dbReference type="Gene3D" id="3.40.1110.10">
    <property type="entry name" value="Calcium-transporting ATPase, cytoplasmic domain N"/>
    <property type="match status" value="1"/>
</dbReference>
<gene>
    <name evidence="12" type="ORF">A3H60_01275</name>
</gene>
<proteinExistence type="inferred from homology"/>
<evidence type="ECO:0000313" key="13">
    <source>
        <dbReference type="Proteomes" id="UP000177202"/>
    </source>
</evidence>
<evidence type="ECO:0000256" key="7">
    <source>
        <dbReference type="ARBA" id="ARBA00022967"/>
    </source>
</evidence>
<evidence type="ECO:0000256" key="5">
    <source>
        <dbReference type="ARBA" id="ARBA00022741"/>
    </source>
</evidence>
<feature type="domain" description="P-type ATPase A" evidence="11">
    <location>
        <begin position="131"/>
        <end position="231"/>
    </location>
</feature>
<evidence type="ECO:0000256" key="3">
    <source>
        <dbReference type="ARBA" id="ARBA00022692"/>
    </source>
</evidence>
<dbReference type="InterPro" id="IPR023299">
    <property type="entry name" value="ATPase_P-typ_cyto_dom_N"/>
</dbReference>
<name>A0A1G2UN28_9BACT</name>
<evidence type="ECO:0000256" key="6">
    <source>
        <dbReference type="ARBA" id="ARBA00022840"/>
    </source>
</evidence>
<evidence type="ECO:0000256" key="10">
    <source>
        <dbReference type="RuleBase" id="RU362081"/>
    </source>
</evidence>
<feature type="transmembrane region" description="Helical" evidence="10">
    <location>
        <begin position="561"/>
        <end position="584"/>
    </location>
</feature>
<dbReference type="PANTHER" id="PTHR43520:SF8">
    <property type="entry name" value="P-TYPE CU(+) TRANSPORTER"/>
    <property type="match status" value="1"/>
</dbReference>
<dbReference type="GO" id="GO:0016887">
    <property type="term" value="F:ATP hydrolysis activity"/>
    <property type="evidence" value="ECO:0007669"/>
    <property type="project" value="InterPro"/>
</dbReference>
<feature type="transmembrane region" description="Helical" evidence="10">
    <location>
        <begin position="73"/>
        <end position="91"/>
    </location>
</feature>
<dbReference type="PRINTS" id="PR00119">
    <property type="entry name" value="CATATPASE"/>
</dbReference>
<keyword evidence="6 10" id="KW-0067">ATP-binding</keyword>
<dbReference type="GO" id="GO:0012505">
    <property type="term" value="C:endomembrane system"/>
    <property type="evidence" value="ECO:0007669"/>
    <property type="project" value="UniProtKB-SubCell"/>
</dbReference>
<keyword evidence="3 10" id="KW-0812">Transmembrane</keyword>
<dbReference type="NCBIfam" id="TIGR01525">
    <property type="entry name" value="ATPase-IB_hvy"/>
    <property type="match status" value="1"/>
</dbReference>
<keyword evidence="8 10" id="KW-1133">Transmembrane helix</keyword>
<dbReference type="NCBIfam" id="TIGR01494">
    <property type="entry name" value="ATPase_P-type"/>
    <property type="match status" value="1"/>
</dbReference>
<sequence>MFFRKFWISLILTIPVVLYTDVVEKIFKWSPPTFPGSDYLPPILGSIVFFYGGWIFLAGAWRELQARLPGMMTLIGIAISAAYIWSVYAVFADDEALFWELTTLITVMLLGHWLEMRAVSGAQGALKELSKLLPDTADVVRNGKTETIALSELRENDLVLVRPGAKIPADGKIIDGESDVNESMVTGESKPVSKKENDAVIAGTINGDGALKISVSNIGEKTFLAGVMRLVAEAQASKSRLQMLSDRAAFYLTVIAVVGGAITLVAWLAAGADVAFAVARLVAVLVIACPHALGLAVPLVASISTTKAAKNGLLVKRRLALEAARTINIVLFDKTGTLTEGAFGVISCSSDETLRLAASVDAHSEHPIAIGIVAEAKKRNLPISESKNFKRIPGVGGEAEVKGQRVFVGHRGGALIQVEVEGKMIGTLKVEDKVRPEAKQALKELKKVGLRLAMITGDSEEVAQSVSQELGIDEYFARVLPHQKSEKVRELQKRNMKVAMVGDGINDAPALTQADLGVAIGAGTNVAIESAGIILVRNDPRDIIKIINLSKMTYSKMIQNLWWAAGYNIIALPLAAGVLAFKGILLDPAIAAVLMSVSTVVVAINAMFLRRQKI</sequence>
<keyword evidence="5 10" id="KW-0547">Nucleotide-binding</keyword>
<feature type="transmembrane region" description="Helical" evidence="10">
    <location>
        <begin position="590"/>
        <end position="609"/>
    </location>
</feature>
<dbReference type="InterPro" id="IPR023298">
    <property type="entry name" value="ATPase_P-typ_TM_dom_sf"/>
</dbReference>